<protein>
    <submittedName>
        <fullName evidence="1">4291_t:CDS:1</fullName>
    </submittedName>
</protein>
<feature type="non-terminal residue" evidence="1">
    <location>
        <position position="1"/>
    </location>
</feature>
<evidence type="ECO:0000313" key="1">
    <source>
        <dbReference type="EMBL" id="CAG8701755.1"/>
    </source>
</evidence>
<evidence type="ECO:0000313" key="2">
    <source>
        <dbReference type="Proteomes" id="UP000789860"/>
    </source>
</evidence>
<name>A0ACA9PE68_9GLOM</name>
<reference evidence="1" key="1">
    <citation type="submission" date="2021-06" db="EMBL/GenBank/DDBJ databases">
        <authorList>
            <person name="Kallberg Y."/>
            <person name="Tangrot J."/>
            <person name="Rosling A."/>
        </authorList>
    </citation>
    <scope>NUCLEOTIDE SEQUENCE</scope>
    <source>
        <strain evidence="1">AU212A</strain>
    </source>
</reference>
<feature type="non-terminal residue" evidence="1">
    <location>
        <position position="44"/>
    </location>
</feature>
<gene>
    <name evidence="1" type="ORF">SCALOS_LOCUS10520</name>
</gene>
<proteinExistence type="predicted"/>
<accession>A0ACA9PE68</accession>
<comment type="caution">
    <text evidence="1">The sequence shown here is derived from an EMBL/GenBank/DDBJ whole genome shotgun (WGS) entry which is preliminary data.</text>
</comment>
<sequence length="44" mass="4849">EARRRGEKGEMVPEKLISTDVQSDTNNQQTTEMDIISLGSGTIL</sequence>
<organism evidence="1 2">
    <name type="scientific">Scutellospora calospora</name>
    <dbReference type="NCBI Taxonomy" id="85575"/>
    <lineage>
        <taxon>Eukaryota</taxon>
        <taxon>Fungi</taxon>
        <taxon>Fungi incertae sedis</taxon>
        <taxon>Mucoromycota</taxon>
        <taxon>Glomeromycotina</taxon>
        <taxon>Glomeromycetes</taxon>
        <taxon>Diversisporales</taxon>
        <taxon>Gigasporaceae</taxon>
        <taxon>Scutellospora</taxon>
    </lineage>
</organism>
<dbReference type="EMBL" id="CAJVPM010039809">
    <property type="protein sequence ID" value="CAG8701755.1"/>
    <property type="molecule type" value="Genomic_DNA"/>
</dbReference>
<dbReference type="Proteomes" id="UP000789860">
    <property type="component" value="Unassembled WGS sequence"/>
</dbReference>
<keyword evidence="2" id="KW-1185">Reference proteome</keyword>